<protein>
    <recommendedName>
        <fullName evidence="4">DNA/pantothenate metabolism flavoprotein C-terminal domain-containing protein</fullName>
    </recommendedName>
</protein>
<evidence type="ECO:0008006" key="4">
    <source>
        <dbReference type="Google" id="ProtNLM"/>
    </source>
</evidence>
<dbReference type="Gene3D" id="3.40.50.10300">
    <property type="entry name" value="CoaB-like"/>
    <property type="match status" value="1"/>
</dbReference>
<gene>
    <name evidence="2" type="ORF">TrVE_jg13323</name>
</gene>
<dbReference type="GO" id="GO:0015937">
    <property type="term" value="P:coenzyme A biosynthetic process"/>
    <property type="evidence" value="ECO:0007669"/>
    <property type="project" value="UniProtKB-ARBA"/>
</dbReference>
<dbReference type="GO" id="GO:0003824">
    <property type="term" value="F:catalytic activity"/>
    <property type="evidence" value="ECO:0007669"/>
    <property type="project" value="UniProtKB-ARBA"/>
</dbReference>
<proteinExistence type="predicted"/>
<dbReference type="Proteomes" id="UP001165160">
    <property type="component" value="Unassembled WGS sequence"/>
</dbReference>
<dbReference type="AlphaFoldDB" id="A0A9W7CNK4"/>
<dbReference type="SUPFAM" id="SSF102645">
    <property type="entry name" value="CoaB-like"/>
    <property type="match status" value="1"/>
</dbReference>
<evidence type="ECO:0000313" key="3">
    <source>
        <dbReference type="Proteomes" id="UP001165160"/>
    </source>
</evidence>
<dbReference type="InterPro" id="IPR035929">
    <property type="entry name" value="CoaB-like_sf"/>
</dbReference>
<keyword evidence="1" id="KW-0812">Transmembrane</keyword>
<comment type="caution">
    <text evidence="2">The sequence shown here is derived from an EMBL/GenBank/DDBJ whole genome shotgun (WGS) entry which is preliminary data.</text>
</comment>
<keyword evidence="1" id="KW-1133">Transmembrane helix</keyword>
<sequence length="338" mass="37436">MSAPSLDAFIAYSVSTSTPTVLITSGGTSVPLESNTVRTLENFSTGTRGSSSAELFLKRGYRVIFMHRAGSKLPFLRLIPSPTNVTPELASLIKDCPNPSVKNPISTFTSHLPNLYLLPFTTITSFLTSLESTLKSLSPLSSLSMYYGAAAVSDFYLKNMPEHKIQSTVEGRRINKEDGGGGGKGFKLELDDVPKMLGEVKVWCPGVFLCGFKLETDETILTSKVERSIEKYGLDCVVGNVLSTRYEVCYLYDGGGVEEVRGDVEGGIVEGVVWRHMEYVSREGGGVRLRKEGGGKKERDERIWREMEGWKKGIFWAWESLGPVIGVALVYYIRRRKW</sequence>
<evidence type="ECO:0000256" key="1">
    <source>
        <dbReference type="SAM" id="Phobius"/>
    </source>
</evidence>
<name>A0A9W7CNK4_9STRA</name>
<keyword evidence="1" id="KW-0472">Membrane</keyword>
<keyword evidence="3" id="KW-1185">Reference proteome</keyword>
<reference evidence="3" key="1">
    <citation type="journal article" date="2023" name="Commun. Biol.">
        <title>Genome analysis of Parmales, the sister group of diatoms, reveals the evolutionary specialization of diatoms from phago-mixotrophs to photoautotrophs.</title>
        <authorList>
            <person name="Ban H."/>
            <person name="Sato S."/>
            <person name="Yoshikawa S."/>
            <person name="Yamada K."/>
            <person name="Nakamura Y."/>
            <person name="Ichinomiya M."/>
            <person name="Sato N."/>
            <person name="Blanc-Mathieu R."/>
            <person name="Endo H."/>
            <person name="Kuwata A."/>
            <person name="Ogata H."/>
        </authorList>
    </citation>
    <scope>NUCLEOTIDE SEQUENCE [LARGE SCALE GENOMIC DNA]</scope>
    <source>
        <strain evidence="3">NIES 3699</strain>
    </source>
</reference>
<organism evidence="2 3">
    <name type="scientific">Triparma verrucosa</name>
    <dbReference type="NCBI Taxonomy" id="1606542"/>
    <lineage>
        <taxon>Eukaryota</taxon>
        <taxon>Sar</taxon>
        <taxon>Stramenopiles</taxon>
        <taxon>Ochrophyta</taxon>
        <taxon>Bolidophyceae</taxon>
        <taxon>Parmales</taxon>
        <taxon>Triparmaceae</taxon>
        <taxon>Triparma</taxon>
    </lineage>
</organism>
<evidence type="ECO:0000313" key="2">
    <source>
        <dbReference type="EMBL" id="GMI08009.1"/>
    </source>
</evidence>
<feature type="transmembrane region" description="Helical" evidence="1">
    <location>
        <begin position="315"/>
        <end position="333"/>
    </location>
</feature>
<accession>A0A9W7CNK4</accession>
<dbReference type="EMBL" id="BRXX01000373">
    <property type="protein sequence ID" value="GMI08009.1"/>
    <property type="molecule type" value="Genomic_DNA"/>
</dbReference>